<accession>A0AAD1HZH6</accession>
<dbReference type="AlphaFoldDB" id="A0AAD1HZH6"/>
<proteinExistence type="predicted"/>
<sequence length="305" mass="34177">MKAFLGSEAVAEGTISRHRLGRCRRIYPDVYLPADRPAPALCDRIGGAWLWSRRRGVIAGVAASAVHGARWVDDDAVVEMLLRNGRPPIGVIARNEMVADDELTFVGRLPVTTPARTAFDLARHLPRGQSVARLDALTRATPFEVERVLMLAQRYPGARGLRQLRELLPLVDGGAASPKESWLRLLLIDAGFPVPTTQIPVHINQRLFAMLDMGWEEFRVATEYDGDQHRTDRREYVRGERRQRTLPQLGWLNIKVIAEDRADDVIRRVHGALRSRGWCGELTPRLRRCGRFPTFSGVAAISGGR</sequence>
<evidence type="ECO:0000313" key="1">
    <source>
        <dbReference type="EMBL" id="BBX23150.1"/>
    </source>
</evidence>
<dbReference type="RefSeq" id="WP_085261142.1">
    <property type="nucleotide sequence ID" value="NZ_AP022564.1"/>
</dbReference>
<dbReference type="Proteomes" id="UP000467636">
    <property type="component" value="Chromosome"/>
</dbReference>
<keyword evidence="2" id="KW-1185">Reference proteome</keyword>
<name>A0AAD1HZH6_9MYCO</name>
<dbReference type="EMBL" id="AP022564">
    <property type="protein sequence ID" value="BBX23150.1"/>
    <property type="molecule type" value="Genomic_DNA"/>
</dbReference>
<gene>
    <name evidence="1" type="ORF">MTER_25610</name>
</gene>
<evidence type="ECO:0000313" key="2">
    <source>
        <dbReference type="Proteomes" id="UP000467636"/>
    </source>
</evidence>
<protein>
    <recommendedName>
        <fullName evidence="3">Cullin, a subunit of E3 ubiquitin ligase</fullName>
    </recommendedName>
</protein>
<reference evidence="1 2" key="1">
    <citation type="journal article" date="2019" name="Emerg. Microbes Infect.">
        <title>Comprehensive subspecies identification of 175 nontuberculous mycobacteria species based on 7547 genomic profiles.</title>
        <authorList>
            <person name="Matsumoto Y."/>
            <person name="Kinjo T."/>
            <person name="Motooka D."/>
            <person name="Nabeya D."/>
            <person name="Jung N."/>
            <person name="Uechi K."/>
            <person name="Horii T."/>
            <person name="Iida T."/>
            <person name="Fujita J."/>
            <person name="Nakamura S."/>
        </authorList>
    </citation>
    <scope>NUCLEOTIDE SEQUENCE [LARGE SCALE GENOMIC DNA]</scope>
    <source>
        <strain evidence="1 2">JCM 12143</strain>
    </source>
</reference>
<evidence type="ECO:0008006" key="3">
    <source>
        <dbReference type="Google" id="ProtNLM"/>
    </source>
</evidence>
<organism evidence="1 2">
    <name type="scientific">Mycolicibacter terrae</name>
    <dbReference type="NCBI Taxonomy" id="1788"/>
    <lineage>
        <taxon>Bacteria</taxon>
        <taxon>Bacillati</taxon>
        <taxon>Actinomycetota</taxon>
        <taxon>Actinomycetes</taxon>
        <taxon>Mycobacteriales</taxon>
        <taxon>Mycobacteriaceae</taxon>
        <taxon>Mycolicibacter</taxon>
    </lineage>
</organism>